<sequence length="1108" mass="120172">MNFSRFVQRRARGDRFLALGVLVAVFLAATVMAGGPIYLRSLEKVGMADVVERLGRHNKNVGATTDWIPLQADEISNADAIVNSGVNDDLEPVIKYGSTRVKTRSHYWGIEDDDPETETAIDRRNLASRAYFHQMEGITDQVTYVEGRAPSSQVKQDPEGNMIVEVGIYERRAKDIRHGDEVINLNIGDIFHAVSISRNAGLVKAEVVGIFSANDRSDEFWLGSPNAILEPVPPELFGGRDLPVILFTGENAVAAGVGPSNAGLPMNYTRVLFTDPVEMANTNPGALVSAMNEFEDVITEELPRATALLGARASTNRTDQKMLFLRLPALLLAALATSVVGYYLFLVAGLIARKRELETVMLRSRGLSTFQVMRVQVIESTVTVILPALISPLLAFIAIGFAGRLPVFKSLTDGQNLPVELSVMAWIWAAGAALMSFIIVLLPTLLVARSGVSNVDRTRARPDAPPVFQRLYFDLLVIILGGLFLWEMSTRGVASTNRDGEVVTDPTLLFAPAMLLISVALIMLRAFPIITKSSLWIATRFTSASTAVGFWRLGRSPYWYAWSVLLIILGTGLGVMVGTLGSTLERSDREQIFYDNGTNMRIRPGGVRFNVGEEEINLLNAIDGVNVATKAFRQSAKFGTTQLGLEFNVLGVEAAKFPDMAWFREDFSDESMGELFAKLDVPSKPEPLVLPSGTTSLSVWSKQDPYIRDHFFWIVLKDAEARQVTVTFGQIGEEWAEQVAIVPQHLVDPIEIVSMQTFMQSGPDGGAPTTWFIDDLKAVGEGFEITMQDFEGKSLWTALPTSNGLDDSYDDVAEPAGVGDPGAGVGRMILERGTISGARGAYRSPTGDPIPVIVSDSFLAETGVAPGESTVVQISGGFIPVLPIGTTSLFPTLDPDRAPFMVLDVETLLAFVELRGLVNVDANEVFVDIDTDRHEQVTADVKRIFRGGSVYDRKARVENSVIDPLTVAGWRGMGIVSLIIGGLALVLGYVTYLVAHSTRTIHDSAYLRAMGLSKPGFMRSAMIEHGIVAIIGVVVGVAAGLVASRIAVGAIAYSETGRALLPPFILQTDWWPVLAILIVAGVAGAVGVISSFVGFLRRPLHELTRSAE</sequence>
<keyword evidence="1" id="KW-0812">Transmembrane</keyword>
<keyword evidence="1" id="KW-0472">Membrane</keyword>
<dbReference type="GO" id="GO:0022857">
    <property type="term" value="F:transmembrane transporter activity"/>
    <property type="evidence" value="ECO:0007669"/>
    <property type="project" value="TreeGrafter"/>
</dbReference>
<dbReference type="PANTHER" id="PTHR30572:SF4">
    <property type="entry name" value="ABC TRANSPORTER PERMEASE YTRF"/>
    <property type="match status" value="1"/>
</dbReference>
<feature type="transmembrane region" description="Helical" evidence="1">
    <location>
        <begin position="559"/>
        <end position="580"/>
    </location>
</feature>
<feature type="transmembrane region" description="Helical" evidence="1">
    <location>
        <begin position="467"/>
        <end position="486"/>
    </location>
</feature>
<feature type="transmembrane region" description="Helical" evidence="1">
    <location>
        <begin position="373"/>
        <end position="403"/>
    </location>
</feature>
<feature type="transmembrane region" description="Helical" evidence="1">
    <location>
        <begin position="1027"/>
        <end position="1053"/>
    </location>
</feature>
<evidence type="ECO:0000313" key="4">
    <source>
        <dbReference type="Proteomes" id="UP001219901"/>
    </source>
</evidence>
<evidence type="ECO:0000313" key="3">
    <source>
        <dbReference type="EMBL" id="WFG40172.1"/>
    </source>
</evidence>
<dbReference type="Proteomes" id="UP001321249">
    <property type="component" value="Unassembled WGS sequence"/>
</dbReference>
<dbReference type="EMBL" id="WMBE01000003">
    <property type="protein sequence ID" value="MDG0867450.1"/>
    <property type="molecule type" value="Genomic_DNA"/>
</dbReference>
<evidence type="ECO:0000313" key="2">
    <source>
        <dbReference type="EMBL" id="MDG0867450.1"/>
    </source>
</evidence>
<evidence type="ECO:0000256" key="1">
    <source>
        <dbReference type="SAM" id="Phobius"/>
    </source>
</evidence>
<accession>A0AAJ5ZK47</accession>
<reference evidence="4" key="3">
    <citation type="submission" date="2023-06" db="EMBL/GenBank/DDBJ databases">
        <title>Pangenomics reveal diversification of enzyme families and niche specialization in globally abundant SAR202 bacteria.</title>
        <authorList>
            <person name="Saw J.H.W."/>
        </authorList>
    </citation>
    <scope>NUCLEOTIDE SEQUENCE [LARGE SCALE GENOMIC DNA]</scope>
    <source>
        <strain evidence="4">JH1073</strain>
    </source>
</reference>
<dbReference type="GO" id="GO:0005886">
    <property type="term" value="C:plasma membrane"/>
    <property type="evidence" value="ECO:0007669"/>
    <property type="project" value="TreeGrafter"/>
</dbReference>
<keyword evidence="4" id="KW-1185">Reference proteome</keyword>
<keyword evidence="1" id="KW-1133">Transmembrane helix</keyword>
<dbReference type="PANTHER" id="PTHR30572">
    <property type="entry name" value="MEMBRANE COMPONENT OF TRANSPORTER-RELATED"/>
    <property type="match status" value="1"/>
</dbReference>
<organism evidence="3 4">
    <name type="scientific">Candidatus Lucifugimonas marina</name>
    <dbReference type="NCBI Taxonomy" id="3038979"/>
    <lineage>
        <taxon>Bacteria</taxon>
        <taxon>Bacillati</taxon>
        <taxon>Chloroflexota</taxon>
        <taxon>Dehalococcoidia</taxon>
        <taxon>SAR202 cluster</taxon>
        <taxon>Candidatus Lucifugimonadales</taxon>
        <taxon>Candidatus Lucifugimonadaceae</taxon>
        <taxon>Candidatus Lucifugimonas</taxon>
    </lineage>
</organism>
<dbReference type="Proteomes" id="UP001219901">
    <property type="component" value="Chromosome"/>
</dbReference>
<proteinExistence type="predicted"/>
<name>A0AAJ5ZK47_9CHLR</name>
<feature type="transmembrane region" description="Helical" evidence="1">
    <location>
        <begin position="1073"/>
        <end position="1096"/>
    </location>
</feature>
<feature type="transmembrane region" description="Helical" evidence="1">
    <location>
        <begin position="423"/>
        <end position="446"/>
    </location>
</feature>
<feature type="transmembrane region" description="Helical" evidence="1">
    <location>
        <begin position="327"/>
        <end position="352"/>
    </location>
</feature>
<protein>
    <recommendedName>
        <fullName evidence="6">FtsX-like permease family protein</fullName>
    </recommendedName>
</protein>
<dbReference type="RefSeq" id="WP_342825827.1">
    <property type="nucleotide sequence ID" value="NZ_CP046146.1"/>
</dbReference>
<dbReference type="AlphaFoldDB" id="A0AAJ5ZK47"/>
<evidence type="ECO:0000313" key="5">
    <source>
        <dbReference type="Proteomes" id="UP001321249"/>
    </source>
</evidence>
<reference evidence="4 5" key="1">
    <citation type="submission" date="2019-11" db="EMBL/GenBank/DDBJ databases">
        <authorList>
            <person name="Cho J.-C."/>
        </authorList>
    </citation>
    <scope>NUCLEOTIDE SEQUENCE [LARGE SCALE GENOMIC DNA]</scope>
    <source>
        <strain evidence="3 4">JH1073</strain>
        <strain evidence="2 5">JH702</strain>
    </source>
</reference>
<dbReference type="EMBL" id="CP046147">
    <property type="protein sequence ID" value="WFG40172.1"/>
    <property type="molecule type" value="Genomic_DNA"/>
</dbReference>
<gene>
    <name evidence="2" type="ORF">GKO46_10280</name>
    <name evidence="3" type="ORF">GKO48_11260</name>
</gene>
<reference evidence="3" key="2">
    <citation type="journal article" date="2023" name="Nat. Commun.">
        <title>Cultivation of marine bacteria of the SAR202 clade.</title>
        <authorList>
            <person name="Lim Y."/>
            <person name="Seo J.H."/>
            <person name="Giovannoni S.J."/>
            <person name="Kang I."/>
            <person name="Cho J.C."/>
        </authorList>
    </citation>
    <scope>NUCLEOTIDE SEQUENCE</scope>
    <source>
        <strain evidence="3">JH1073</strain>
    </source>
</reference>
<feature type="transmembrane region" description="Helical" evidence="1">
    <location>
        <begin position="506"/>
        <end position="527"/>
    </location>
</feature>
<evidence type="ECO:0008006" key="6">
    <source>
        <dbReference type="Google" id="ProtNLM"/>
    </source>
</evidence>
<dbReference type="InterPro" id="IPR050250">
    <property type="entry name" value="Macrolide_Exporter_MacB"/>
</dbReference>